<name>A0ABN6ZCV8_9FIRM</name>
<dbReference type="EMBL" id="AP028127">
    <property type="protein sequence ID" value="BEH91568.1"/>
    <property type="molecule type" value="Genomic_DNA"/>
</dbReference>
<protein>
    <submittedName>
        <fullName evidence="2">Uncharacterized protein</fullName>
    </submittedName>
</protein>
<dbReference type="Proteomes" id="UP001432099">
    <property type="component" value="Chromosome"/>
</dbReference>
<evidence type="ECO:0000313" key="3">
    <source>
        <dbReference type="Proteomes" id="UP001432099"/>
    </source>
</evidence>
<keyword evidence="1" id="KW-0732">Signal</keyword>
<dbReference type="RefSeq" id="WP_161832100.1">
    <property type="nucleotide sequence ID" value="NZ_AP028127.1"/>
</dbReference>
<accession>A0ABN6ZCV8</accession>
<reference evidence="2" key="1">
    <citation type="journal article" date="2024" name="Int. J. Syst. Evol. Microbiol.">
        <title>Turicibacter faecis sp. nov., isolated from faeces of heart failure mouse model.</title>
        <authorList>
            <person name="Imamura Y."/>
            <person name="Motooka D."/>
            <person name="Nakajima Y."/>
            <person name="Ito S."/>
            <person name="Kitakaze M."/>
            <person name="Iida T."/>
            <person name="Nakamura S."/>
        </authorList>
    </citation>
    <scope>NUCLEOTIDE SEQUENCE</scope>
    <source>
        <strain evidence="2">TC023</strain>
    </source>
</reference>
<keyword evidence="3" id="KW-1185">Reference proteome</keyword>
<sequence length="184" mass="20629">MMKRISVLLALMIALCACANETDGENDNHKEDILHRPRLTENGTNLSERSLEEGLNYIEALVGVDELAAAKGVLNELLVELDDEGTDEQRERLNVLKETLHEVEVHDQEHNHEFTGVDAVALAVDRYGSDEDIVYMYDENHEHYGDNQIGYYVALKSKVLQETEGGDGIILMLFVAEDGTITEI</sequence>
<feature type="chain" id="PRO_5046494373" evidence="1">
    <location>
        <begin position="20"/>
        <end position="184"/>
    </location>
</feature>
<organism evidence="2 3">
    <name type="scientific">Turicibacter faecis</name>
    <dbReference type="NCBI Taxonomy" id="2963365"/>
    <lineage>
        <taxon>Bacteria</taxon>
        <taxon>Bacillati</taxon>
        <taxon>Bacillota</taxon>
        <taxon>Erysipelotrichia</taxon>
        <taxon>Erysipelotrichales</taxon>
        <taxon>Turicibacteraceae</taxon>
        <taxon>Turicibacter</taxon>
    </lineage>
</organism>
<feature type="signal peptide" evidence="1">
    <location>
        <begin position="1"/>
        <end position="19"/>
    </location>
</feature>
<evidence type="ECO:0000313" key="2">
    <source>
        <dbReference type="EMBL" id="BEH91568.1"/>
    </source>
</evidence>
<dbReference type="PROSITE" id="PS51257">
    <property type="entry name" value="PROKAR_LIPOPROTEIN"/>
    <property type="match status" value="1"/>
</dbReference>
<gene>
    <name evidence="2" type="ORF">T23_16700</name>
</gene>
<evidence type="ECO:0000256" key="1">
    <source>
        <dbReference type="SAM" id="SignalP"/>
    </source>
</evidence>
<proteinExistence type="predicted"/>